<accession>A0A9W8BE78</accession>
<gene>
    <name evidence="7" type="primary">ECM29</name>
    <name evidence="7" type="ORF">H4R26_002642</name>
</gene>
<reference evidence="7" key="1">
    <citation type="submission" date="2022-07" db="EMBL/GenBank/DDBJ databases">
        <title>Phylogenomic reconstructions and comparative analyses of Kickxellomycotina fungi.</title>
        <authorList>
            <person name="Reynolds N.K."/>
            <person name="Stajich J.E."/>
            <person name="Barry K."/>
            <person name="Grigoriev I.V."/>
            <person name="Crous P."/>
            <person name="Smith M.E."/>
        </authorList>
    </citation>
    <scope>NUCLEOTIDE SEQUENCE</scope>
    <source>
        <strain evidence="7">IMI 214461</strain>
    </source>
</reference>
<evidence type="ECO:0000256" key="1">
    <source>
        <dbReference type="ARBA" id="ARBA00004496"/>
    </source>
</evidence>
<dbReference type="Proteomes" id="UP001150907">
    <property type="component" value="Unassembled WGS sequence"/>
</dbReference>
<comment type="caution">
    <text evidence="7">The sequence shown here is derived from an EMBL/GenBank/DDBJ whole genome shotgun (WGS) entry which is preliminary data.</text>
</comment>
<dbReference type="InterPro" id="IPR024372">
    <property type="entry name" value="Ecm29_N"/>
</dbReference>
<evidence type="ECO:0000313" key="8">
    <source>
        <dbReference type="Proteomes" id="UP001150907"/>
    </source>
</evidence>
<dbReference type="InterPro" id="IPR055443">
    <property type="entry name" value="HEAT_ECM29"/>
</dbReference>
<name>A0A9W8BE78_9FUNG</name>
<dbReference type="Pfam" id="PF23731">
    <property type="entry name" value="ARM_ECM29_C"/>
    <property type="match status" value="1"/>
</dbReference>
<dbReference type="GO" id="GO:0005634">
    <property type="term" value="C:nucleus"/>
    <property type="evidence" value="ECO:0007669"/>
    <property type="project" value="TreeGrafter"/>
</dbReference>
<dbReference type="EMBL" id="JANBQF010000168">
    <property type="protein sequence ID" value="KAJ2004212.1"/>
    <property type="molecule type" value="Genomic_DNA"/>
</dbReference>
<protein>
    <submittedName>
        <fullName evidence="7">Proteasome component M29</fullName>
    </submittedName>
</protein>
<dbReference type="Pfam" id="PF24492">
    <property type="entry name" value="HEAT_ECM29"/>
    <property type="match status" value="1"/>
</dbReference>
<dbReference type="Gene3D" id="1.25.10.10">
    <property type="entry name" value="Leucine-rich Repeat Variant"/>
    <property type="match status" value="4"/>
</dbReference>
<keyword evidence="4 7" id="KW-0647">Proteasome</keyword>
<keyword evidence="2" id="KW-0963">Cytoplasm</keyword>
<dbReference type="Pfam" id="PF13001">
    <property type="entry name" value="ECM29_N"/>
    <property type="match status" value="1"/>
</dbReference>
<dbReference type="GO" id="GO:0005737">
    <property type="term" value="C:cytoplasm"/>
    <property type="evidence" value="ECO:0007669"/>
    <property type="project" value="UniProtKB-SubCell"/>
</dbReference>
<comment type="subcellular location">
    <subcellularLocation>
        <location evidence="1">Cytoplasm</location>
    </subcellularLocation>
</comment>
<dbReference type="PANTHER" id="PTHR23346:SF19">
    <property type="entry name" value="PROTEASOME ADAPTER AND SCAFFOLD PROTEIN ECM29"/>
    <property type="match status" value="1"/>
</dbReference>
<dbReference type="InterPro" id="IPR016024">
    <property type="entry name" value="ARM-type_fold"/>
</dbReference>
<evidence type="ECO:0000259" key="6">
    <source>
        <dbReference type="Pfam" id="PF24492"/>
    </source>
</evidence>
<dbReference type="PANTHER" id="PTHR23346">
    <property type="entry name" value="TRANSLATIONAL ACTIVATOR GCN1-RELATED"/>
    <property type="match status" value="1"/>
</dbReference>
<dbReference type="GO" id="GO:0036503">
    <property type="term" value="P:ERAD pathway"/>
    <property type="evidence" value="ECO:0007669"/>
    <property type="project" value="TreeGrafter"/>
</dbReference>
<dbReference type="InterPro" id="IPR011989">
    <property type="entry name" value="ARM-like"/>
</dbReference>
<proteinExistence type="predicted"/>
<dbReference type="OrthoDB" id="16066at2759"/>
<dbReference type="GO" id="GO:0000502">
    <property type="term" value="C:proteasome complex"/>
    <property type="evidence" value="ECO:0007669"/>
    <property type="project" value="UniProtKB-KW"/>
</dbReference>
<feature type="domain" description="Proteasome component Ecm29 N-terminal" evidence="5">
    <location>
        <begin position="10"/>
        <end position="509"/>
    </location>
</feature>
<evidence type="ECO:0000256" key="3">
    <source>
        <dbReference type="ARBA" id="ARBA00022737"/>
    </source>
</evidence>
<evidence type="ECO:0000256" key="2">
    <source>
        <dbReference type="ARBA" id="ARBA00022490"/>
    </source>
</evidence>
<evidence type="ECO:0000256" key="4">
    <source>
        <dbReference type="ARBA" id="ARBA00022942"/>
    </source>
</evidence>
<evidence type="ECO:0000259" key="5">
    <source>
        <dbReference type="Pfam" id="PF13001"/>
    </source>
</evidence>
<sequence>MSDSADQELLESLQLRFAVANSIEQVQKLVSTLLVPLLDKLDVASAAIKAKIIGLLGQINKKLKGYPQVFLPIDALLESALSKDSLAYSQSFRLMYITMATERAEQEQLVLAIPLLLDGIRLRPAAQAKQFSVAFLTAVSRCTNIADEQLRGLKFSESLHRADELLQLATNVFLFNRVVQSSADRPPSVTAGLSASSQSVITNEGKAPWTSDGDILRQLKLNLGCIIGSEQAFPIDMPELTHEQRFVALLCGSNDPYFPQVASRCDDSLKRMRAANCESASFVGYIFELYLGSPPETRADSRRSPVPPALRLKLLGYLNRSATAAATFPQWLQVIFQSMFGDDTSNKLRRQGMQFLHWVIRMTPQEQISRAAPVLLQGVRKILTETTAPGGASAVDNDIIRGSAYVAWGTLTKRVAELASSDQNHLQAIFDAFDIESANVRLSIQEALLAMLPSYRVRQADEGVGGLLLALLQSQLSSSVRQARYCALRYAISAFPFACMEARWLCILGLADAERENRGLAQSGLLASPAMVTSSDENGLPELAASMRFLQARVAGTSDPAARASVTNPLVYEGIVRFGRSLLLASGMASSKRQTADRELDALDMDALSELGELTTELQRESMQTALIGLAATDGYSDSLLSAWASVVSTALTVPSLSDKTALPTSLMCLVELVSLGPTEAALAFFAQRQAFSALRSARNPVVQQRAMQVLAATYAVKLLSDAPTLSGANSELWNKQTVAYLQELAAAVSSLPEACSLDARQGSILALGYISHGLSVAHLALGKSWTDLGLEDLGLAVELSQSTLLECIKGTNKPSSHPMLVVALCVAVGQIGKTGFARNDEHSANSMARDAMVAVTEVITHTSDAKVHDAAYLALANIALGTAGLATQFIEFLQASAKTVTKKQIDVHFRIGEALATALGRFKCALVRVGWMFPIDPIAVYGSGELEANGAAIDMLLELVTSKMASSPSPQDRQAAVVWILSLVQFCPKLAQLTPWLGKLHTCLCALLTDRDEFTQEAASKTLGLVYDMGDASLKESLVYSLMSLFGGGGGSSGQGPETGGGSNTQQSVRNRIESDEPLLEQETLGQTPDGRAVNTTYKSILSLASDMQNPSLVYQFMQLASHTAIWSSRRGAAYGFATIIERARESMQPYMKAIVPKLYRYTFDPSPQTRAAMTSIWRALLGSGGLPAEGASAARSSSVPAVSSSAEDATLPAVAVATTPGGDEWATSGTSVIEAHWEAIMDECLSSMGQREWRVRESGCSALAGAIRGANAELVVPYLEKIWQMAFRALDDIKGSVRESGLKTCQALATATVAWCTPRIPREPQRDKRAQAVLAVVVPFLVDKGVVSDAEDVRGFSLGLLLKLCKSSGSYLASSVPIIAERLLESLSSMESQAANYLTFHAESNNITQEQLEAVRLSAVKASPIMQGIELVLDQLTPESMGELVPRLQNLIRRGLGLPTRAGCARAVVMLCVKREALLRPHASALVKAISGSLTEASAVQRQAWAAAIGYMAPMLAPGMFKNLLKHLERTYIDKYESEVRGVCGQAVEQLALRCPERLREHVRGAGAMSFVLLGSWDPSEPIREAFRSAWQEYTLGSGTRLIEENLADVLALPMKYIAGDSWPRRVQSANAIADIAQTLERAGRAAAAAATARGDGAMAGAGGSLGALAELVLPELVKASQGRVWPGKGHVLECLVKVCTVNARLFAEGWLADTPRLVCDVLLKEMGRGDLAYRRVAITHFSSLVEALPLDIYAEAAAVLLDIIQHSMSGSVGGGGSSGGANAMAVDEDEPMQRPQQLMLIAAAVKALLLSLPATRLVSEDEAAQSAAVLREIALAGVWNIRVASLECLGALYRHCTAPSVPAANRLSRLLAMDTARVVEAVRACAAEGKYVAVRTAALGALEAVLGGVHGDDAWGAEASAILELLALDPIPSIADRAKEVRAGLGRRG</sequence>
<organism evidence="7 8">
    <name type="scientific">Coemansia thaxteri</name>
    <dbReference type="NCBI Taxonomy" id="2663907"/>
    <lineage>
        <taxon>Eukaryota</taxon>
        <taxon>Fungi</taxon>
        <taxon>Fungi incertae sedis</taxon>
        <taxon>Zoopagomycota</taxon>
        <taxon>Kickxellomycotina</taxon>
        <taxon>Kickxellomycetes</taxon>
        <taxon>Kickxellales</taxon>
        <taxon>Kickxellaceae</taxon>
        <taxon>Coemansia</taxon>
    </lineage>
</organism>
<dbReference type="GO" id="GO:0060090">
    <property type="term" value="F:molecular adaptor activity"/>
    <property type="evidence" value="ECO:0007669"/>
    <property type="project" value="InterPro"/>
</dbReference>
<dbReference type="GO" id="GO:0043248">
    <property type="term" value="P:proteasome assembly"/>
    <property type="evidence" value="ECO:0007669"/>
    <property type="project" value="InterPro"/>
</dbReference>
<keyword evidence="3" id="KW-0677">Repeat</keyword>
<evidence type="ECO:0000313" key="7">
    <source>
        <dbReference type="EMBL" id="KAJ2004212.1"/>
    </source>
</evidence>
<feature type="domain" description="Proteasome adapter and scaffold protein ECM29 HEAT-repeat" evidence="6">
    <location>
        <begin position="1375"/>
        <end position="1534"/>
    </location>
</feature>
<dbReference type="SUPFAM" id="SSF48371">
    <property type="entry name" value="ARM repeat"/>
    <property type="match status" value="3"/>
</dbReference>
<keyword evidence="8" id="KW-1185">Reference proteome</keyword>